<feature type="domain" description="Helicase ATP-binding" evidence="12">
    <location>
        <begin position="31"/>
        <end position="348"/>
    </location>
</feature>
<dbReference type="Proteomes" id="UP001224412">
    <property type="component" value="Unassembled WGS sequence"/>
</dbReference>
<keyword evidence="3 13" id="KW-0378">Hydrolase</keyword>
<dbReference type="InterPro" id="IPR014001">
    <property type="entry name" value="Helicase_ATP-bd"/>
</dbReference>
<evidence type="ECO:0000256" key="5">
    <source>
        <dbReference type="ARBA" id="ARBA00022840"/>
    </source>
</evidence>
<dbReference type="EC" id="5.6.2.3" evidence="7"/>
<evidence type="ECO:0000256" key="2">
    <source>
        <dbReference type="ARBA" id="ARBA00022741"/>
    </source>
</evidence>
<evidence type="ECO:0000259" key="12">
    <source>
        <dbReference type="PROSITE" id="PS51193"/>
    </source>
</evidence>
<dbReference type="PROSITE" id="PS51193">
    <property type="entry name" value="HELICASE_ATP_BIND_2"/>
    <property type="match status" value="1"/>
</dbReference>
<dbReference type="PANTHER" id="PTHR11472:SF34">
    <property type="entry name" value="REGULATOR OF TELOMERE ELONGATION HELICASE 1"/>
    <property type="match status" value="1"/>
</dbReference>
<evidence type="ECO:0000256" key="9">
    <source>
        <dbReference type="ARBA" id="ARBA00073590"/>
    </source>
</evidence>
<dbReference type="Pfam" id="PF00270">
    <property type="entry name" value="DEAD"/>
    <property type="match status" value="1"/>
</dbReference>
<feature type="region of interest" description="Disordered" evidence="11">
    <location>
        <begin position="1"/>
        <end position="25"/>
    </location>
</feature>
<evidence type="ECO:0000256" key="8">
    <source>
        <dbReference type="ARBA" id="ARBA00048954"/>
    </source>
</evidence>
<dbReference type="GO" id="GO:0006139">
    <property type="term" value="P:nucleobase-containing compound metabolic process"/>
    <property type="evidence" value="ECO:0007669"/>
    <property type="project" value="InterPro"/>
</dbReference>
<evidence type="ECO:0000256" key="6">
    <source>
        <dbReference type="ARBA" id="ARBA00038058"/>
    </source>
</evidence>
<dbReference type="SMART" id="SM00487">
    <property type="entry name" value="DEXDc"/>
    <property type="match status" value="1"/>
</dbReference>
<sequence>MESASTNTSATTGTGSTSTGTDTGSTEELLATAVSGFGGADRPGQRRMANAVESALGSGRHLAVQAGTGTGKSLAYLVPAFRHAQETDTCVIVSTATLALQRQLIERDLPRLADALEPVMERRPTFAIMKGRSNYLCMNKIAQAQLEPELEAAAEDAAATEAAREAAADAAGKAATASGHTVEQAASETPARPGNPQPITWLGKQIASLHNWAQETESGDRDDLDTSVSDAAWRHVSVSSQECLGASRCPHGVECFAELARQEAREVDVVVTNHAMLAIDAISEIDTLPEHDCVIIDEAHELDARITSATTAELSPRSLTLAANRAGPLGAEGKDSRLKDLAEQWRITTEDLPDGRWTELDQAADSELTAIADALASLRATLKDAPEGEATNEPETAAERNNLRNHLATLEETVHRIQEVFDTEDPAAQDDVVWLDRNERYGDTLQVAPLSVADLLRDRLFGENTVVLTSATLTLGGRFDAMGAQWGLPKGKWDSLDAGTPFDPAKSGILYAPRHLPQPGRDGLAPETLEEMLELIMAAGGRTLGLFSSKRAAVQAADELRPKLPFPVYVQGEDSIGALVEKFAAKEHSVLFGTLTLWQGVDVPGKACSLVLMDRIPFPRPDNPLLQARSEAAQAAGRNGFMEVSATHAALLMAQGAGRLLRSATDRGVVAVLDNRVVTKRYGQFLLSSLPPFWRTQDKKTVLGALKRLVQS</sequence>
<protein>
    <recommendedName>
        <fullName evidence="9">ATP-dependent helicase DinG</fullName>
        <ecNumber evidence="7">5.6.2.3</ecNumber>
    </recommendedName>
    <alternativeName>
        <fullName evidence="10">DNA 5'-3' helicase DinG</fullName>
    </alternativeName>
</protein>
<reference evidence="13" key="1">
    <citation type="submission" date="2023-05" db="EMBL/GenBank/DDBJ databases">
        <title>Metabolic capabilities are highly conserved among human nasal-associated Corynebacterium species in pangenomic analyses.</title>
        <authorList>
            <person name="Tran T.H."/>
            <person name="Roberts A.Q."/>
            <person name="Escapa I.F."/>
            <person name="Gao W."/>
            <person name="Conlan S."/>
            <person name="Kong H."/>
            <person name="Segre J.A."/>
            <person name="Kelly M.S."/>
            <person name="Lemon K.P."/>
        </authorList>
    </citation>
    <scope>NUCLEOTIDE SEQUENCE</scope>
    <source>
        <strain evidence="13">KPL2773</strain>
    </source>
</reference>
<dbReference type="InterPro" id="IPR014013">
    <property type="entry name" value="Helic_SF1/SF2_ATP-bd_DinG/Rad3"/>
</dbReference>
<dbReference type="InterPro" id="IPR045028">
    <property type="entry name" value="DinG/Rad3-like"/>
</dbReference>
<dbReference type="SMART" id="SM00491">
    <property type="entry name" value="HELICc2"/>
    <property type="match status" value="1"/>
</dbReference>
<evidence type="ECO:0000256" key="7">
    <source>
        <dbReference type="ARBA" id="ARBA00044969"/>
    </source>
</evidence>
<keyword evidence="5" id="KW-0067">ATP-binding</keyword>
<dbReference type="AlphaFoldDB" id="A0AAP4BNQ3"/>
<dbReference type="GO" id="GO:0005524">
    <property type="term" value="F:ATP binding"/>
    <property type="evidence" value="ECO:0007669"/>
    <property type="project" value="UniProtKB-KW"/>
</dbReference>
<dbReference type="Pfam" id="PF13307">
    <property type="entry name" value="Helicase_C_2"/>
    <property type="match status" value="1"/>
</dbReference>
<organism evidence="13 14">
    <name type="scientific">Corynebacterium pseudodiphtheriticum</name>
    <dbReference type="NCBI Taxonomy" id="37637"/>
    <lineage>
        <taxon>Bacteria</taxon>
        <taxon>Bacillati</taxon>
        <taxon>Actinomycetota</taxon>
        <taxon>Actinomycetes</taxon>
        <taxon>Mycobacteriales</taxon>
        <taxon>Corynebacteriaceae</taxon>
        <taxon>Corynebacterium</taxon>
    </lineage>
</organism>
<evidence type="ECO:0000256" key="3">
    <source>
        <dbReference type="ARBA" id="ARBA00022801"/>
    </source>
</evidence>
<feature type="compositionally biased region" description="Low complexity" evidence="11">
    <location>
        <begin position="168"/>
        <end position="177"/>
    </location>
</feature>
<dbReference type="PANTHER" id="PTHR11472">
    <property type="entry name" value="DNA REPAIR DEAD HELICASE RAD3/XP-D SUBFAMILY MEMBER"/>
    <property type="match status" value="1"/>
</dbReference>
<feature type="compositionally biased region" description="Polar residues" evidence="11">
    <location>
        <begin position="178"/>
        <end position="187"/>
    </location>
</feature>
<evidence type="ECO:0000256" key="10">
    <source>
        <dbReference type="ARBA" id="ARBA00079061"/>
    </source>
</evidence>
<keyword evidence="2" id="KW-0547">Nucleotide-binding</keyword>
<dbReference type="Gene3D" id="3.40.50.300">
    <property type="entry name" value="P-loop containing nucleotide triphosphate hydrolases"/>
    <property type="match status" value="2"/>
</dbReference>
<evidence type="ECO:0000256" key="11">
    <source>
        <dbReference type="SAM" id="MobiDB-lite"/>
    </source>
</evidence>
<comment type="catalytic activity">
    <reaction evidence="8">
        <text>ATP + H2O = ADP + phosphate + H(+)</text>
        <dbReference type="Rhea" id="RHEA:13065"/>
        <dbReference type="ChEBI" id="CHEBI:15377"/>
        <dbReference type="ChEBI" id="CHEBI:15378"/>
        <dbReference type="ChEBI" id="CHEBI:30616"/>
        <dbReference type="ChEBI" id="CHEBI:43474"/>
        <dbReference type="ChEBI" id="CHEBI:456216"/>
        <dbReference type="EC" id="5.6.2.3"/>
    </reaction>
</comment>
<dbReference type="FunFam" id="3.40.50.300:FF:000437">
    <property type="entry name" value="ATP-dependent DNA helicase DinG"/>
    <property type="match status" value="1"/>
</dbReference>
<evidence type="ECO:0000313" key="13">
    <source>
        <dbReference type="EMBL" id="MDK4306364.1"/>
    </source>
</evidence>
<evidence type="ECO:0000256" key="1">
    <source>
        <dbReference type="ARBA" id="ARBA00001966"/>
    </source>
</evidence>
<keyword evidence="4 13" id="KW-0347">Helicase</keyword>
<dbReference type="InterPro" id="IPR011545">
    <property type="entry name" value="DEAD/DEAH_box_helicase_dom"/>
</dbReference>
<dbReference type="RefSeq" id="WP_284588978.1">
    <property type="nucleotide sequence ID" value="NZ_JASNUC010000007.1"/>
</dbReference>
<dbReference type="SUPFAM" id="SSF52540">
    <property type="entry name" value="P-loop containing nucleoside triphosphate hydrolases"/>
    <property type="match status" value="1"/>
</dbReference>
<comment type="similarity">
    <text evidence="6">Belongs to the helicase family. DinG subfamily.</text>
</comment>
<dbReference type="EMBL" id="JASNVH010000003">
    <property type="protein sequence ID" value="MDK4306364.1"/>
    <property type="molecule type" value="Genomic_DNA"/>
</dbReference>
<dbReference type="GO" id="GO:0003676">
    <property type="term" value="F:nucleic acid binding"/>
    <property type="evidence" value="ECO:0007669"/>
    <property type="project" value="InterPro"/>
</dbReference>
<proteinExistence type="inferred from homology"/>
<dbReference type="InterPro" id="IPR006555">
    <property type="entry name" value="ATP-dep_Helicase_C"/>
</dbReference>
<comment type="cofactor">
    <cofactor evidence="1">
        <name>[4Fe-4S] cluster</name>
        <dbReference type="ChEBI" id="CHEBI:49883"/>
    </cofactor>
</comment>
<comment type="caution">
    <text evidence="13">The sequence shown here is derived from an EMBL/GenBank/DDBJ whole genome shotgun (WGS) entry which is preliminary data.</text>
</comment>
<evidence type="ECO:0000313" key="14">
    <source>
        <dbReference type="Proteomes" id="UP001224412"/>
    </source>
</evidence>
<evidence type="ECO:0000256" key="4">
    <source>
        <dbReference type="ARBA" id="ARBA00022806"/>
    </source>
</evidence>
<name>A0AAP4BNQ3_9CORY</name>
<accession>A0AAP4BNQ3</accession>
<dbReference type="InterPro" id="IPR027417">
    <property type="entry name" value="P-loop_NTPase"/>
</dbReference>
<dbReference type="GO" id="GO:0016818">
    <property type="term" value="F:hydrolase activity, acting on acid anhydrides, in phosphorus-containing anhydrides"/>
    <property type="evidence" value="ECO:0007669"/>
    <property type="project" value="InterPro"/>
</dbReference>
<gene>
    <name evidence="13" type="ORF">QPX42_02165</name>
</gene>
<feature type="region of interest" description="Disordered" evidence="11">
    <location>
        <begin position="156"/>
        <end position="200"/>
    </location>
</feature>
<dbReference type="GO" id="GO:0043139">
    <property type="term" value="F:5'-3' DNA helicase activity"/>
    <property type="evidence" value="ECO:0007669"/>
    <property type="project" value="UniProtKB-EC"/>
</dbReference>